<accession>A0A317C6Z1</accession>
<dbReference type="PANTHER" id="PTHR12151:SF25">
    <property type="entry name" value="LINALOOL DEHYDRATASE_ISOMERASE DOMAIN-CONTAINING PROTEIN"/>
    <property type="match status" value="1"/>
</dbReference>
<dbReference type="RefSeq" id="WP_109838799.1">
    <property type="nucleotide sequence ID" value="NZ_QGKM01000055.1"/>
</dbReference>
<evidence type="ECO:0000259" key="5">
    <source>
        <dbReference type="PROSITE" id="PS51352"/>
    </source>
</evidence>
<dbReference type="InterPro" id="IPR003782">
    <property type="entry name" value="SCO1/SenC"/>
</dbReference>
<dbReference type="Proteomes" id="UP000245539">
    <property type="component" value="Unassembled WGS sequence"/>
</dbReference>
<dbReference type="SUPFAM" id="SSF52833">
    <property type="entry name" value="Thioredoxin-like"/>
    <property type="match status" value="1"/>
</dbReference>
<name>A0A317C6Z1_9GAMM</name>
<dbReference type="Gene3D" id="3.40.30.10">
    <property type="entry name" value="Glutaredoxin"/>
    <property type="match status" value="1"/>
</dbReference>
<dbReference type="GO" id="GO:0046872">
    <property type="term" value="F:metal ion binding"/>
    <property type="evidence" value="ECO:0007669"/>
    <property type="project" value="UniProtKB-KW"/>
</dbReference>
<evidence type="ECO:0000313" key="7">
    <source>
        <dbReference type="Proteomes" id="UP000245539"/>
    </source>
</evidence>
<reference evidence="6 7" key="1">
    <citation type="submission" date="2018-05" db="EMBL/GenBank/DDBJ databases">
        <title>Leucothrix arctica sp. nov., isolated from Arctic seawater.</title>
        <authorList>
            <person name="Choi A."/>
            <person name="Baek K."/>
        </authorList>
    </citation>
    <scope>NUCLEOTIDE SEQUENCE [LARGE SCALE GENOMIC DNA]</scope>
    <source>
        <strain evidence="6 7">JCM 18388</strain>
    </source>
</reference>
<gene>
    <name evidence="6" type="ORF">DKW60_16675</name>
</gene>
<dbReference type="Pfam" id="PF02630">
    <property type="entry name" value="SCO1-SenC"/>
    <property type="match status" value="1"/>
</dbReference>
<evidence type="ECO:0000256" key="3">
    <source>
        <dbReference type="PIRSR" id="PIRSR603782-1"/>
    </source>
</evidence>
<comment type="caution">
    <text evidence="6">The sequence shown here is derived from an EMBL/GenBank/DDBJ whole genome shotgun (WGS) entry which is preliminary data.</text>
</comment>
<dbReference type="PANTHER" id="PTHR12151">
    <property type="entry name" value="ELECTRON TRANSPORT PROTIN SCO1/SENC FAMILY MEMBER"/>
    <property type="match status" value="1"/>
</dbReference>
<organism evidence="6 7">
    <name type="scientific">Leucothrix pacifica</name>
    <dbReference type="NCBI Taxonomy" id="1247513"/>
    <lineage>
        <taxon>Bacteria</taxon>
        <taxon>Pseudomonadati</taxon>
        <taxon>Pseudomonadota</taxon>
        <taxon>Gammaproteobacteria</taxon>
        <taxon>Thiotrichales</taxon>
        <taxon>Thiotrichaceae</taxon>
        <taxon>Leucothrix</taxon>
    </lineage>
</organism>
<feature type="binding site" evidence="3">
    <location>
        <position position="79"/>
    </location>
    <ligand>
        <name>Cu cation</name>
        <dbReference type="ChEBI" id="CHEBI:23378"/>
    </ligand>
</feature>
<keyword evidence="3" id="KW-0479">Metal-binding</keyword>
<dbReference type="InterPro" id="IPR013766">
    <property type="entry name" value="Thioredoxin_domain"/>
</dbReference>
<dbReference type="OrthoDB" id="9790194at2"/>
<proteinExistence type="inferred from homology"/>
<dbReference type="PROSITE" id="PS51352">
    <property type="entry name" value="THIOREDOXIN_2"/>
    <property type="match status" value="1"/>
</dbReference>
<evidence type="ECO:0000256" key="4">
    <source>
        <dbReference type="PIRSR" id="PIRSR603782-2"/>
    </source>
</evidence>
<feature type="binding site" evidence="3">
    <location>
        <position position="165"/>
    </location>
    <ligand>
        <name>Cu cation</name>
        <dbReference type="ChEBI" id="CHEBI:23378"/>
    </ligand>
</feature>
<protein>
    <submittedName>
        <fullName evidence="6">SCO family protein</fullName>
    </submittedName>
</protein>
<keyword evidence="4" id="KW-1015">Disulfide bond</keyword>
<dbReference type="AlphaFoldDB" id="A0A317C6Z1"/>
<dbReference type="FunFam" id="3.40.30.10:FF:000013">
    <property type="entry name" value="Blast:Protein SCO1 homolog, mitochondrial"/>
    <property type="match status" value="1"/>
</dbReference>
<keyword evidence="7" id="KW-1185">Reference proteome</keyword>
<keyword evidence="2 3" id="KW-0186">Copper</keyword>
<evidence type="ECO:0000256" key="1">
    <source>
        <dbReference type="ARBA" id="ARBA00010996"/>
    </source>
</evidence>
<sequence length="199" mass="21696">MNKLPHIISIIAFIGGLVFAQQYFSKHKLPAGKQTPIAGKEFGGEFTLQREGGKPVSLSDFKDNVVVLYFGFASCPDVCPTSLAIIGSAMKSLSAEEVADVKGLFISLDPERDTDENLKQYAEYFHENFSGITGTLEQVERVARRYGTYFIKVAGSSESSYTIDHTSATFIIGRDGKFVVSKAHGTPAEEITEAIRSAL</sequence>
<dbReference type="InterPro" id="IPR036249">
    <property type="entry name" value="Thioredoxin-like_sf"/>
</dbReference>
<feature type="domain" description="Thioredoxin" evidence="5">
    <location>
        <begin position="37"/>
        <end position="199"/>
    </location>
</feature>
<evidence type="ECO:0000313" key="6">
    <source>
        <dbReference type="EMBL" id="PWQ94404.1"/>
    </source>
</evidence>
<feature type="disulfide bond" description="Redox-active" evidence="4">
    <location>
        <begin position="75"/>
        <end position="79"/>
    </location>
</feature>
<evidence type="ECO:0000256" key="2">
    <source>
        <dbReference type="ARBA" id="ARBA00023008"/>
    </source>
</evidence>
<feature type="binding site" evidence="3">
    <location>
        <position position="75"/>
    </location>
    <ligand>
        <name>Cu cation</name>
        <dbReference type="ChEBI" id="CHEBI:23378"/>
    </ligand>
</feature>
<dbReference type="CDD" id="cd02968">
    <property type="entry name" value="SCO"/>
    <property type="match status" value="1"/>
</dbReference>
<dbReference type="EMBL" id="QGKM01000055">
    <property type="protein sequence ID" value="PWQ94404.1"/>
    <property type="molecule type" value="Genomic_DNA"/>
</dbReference>
<comment type="similarity">
    <text evidence="1">Belongs to the SCO1/2 family.</text>
</comment>